<gene>
    <name evidence="1" type="ORF">NFI95_15380</name>
</gene>
<evidence type="ECO:0000313" key="1">
    <source>
        <dbReference type="EMBL" id="MCQ8279827.1"/>
    </source>
</evidence>
<sequence>MPSVIGGLSGLGLVSATRPYRIISGDHLPTTYTASRDTTLAIEGIEIRKTGIQPRNGDILKIANRLAPASMLQKMIRLSH</sequence>
<evidence type="ECO:0000313" key="2">
    <source>
        <dbReference type="Proteomes" id="UP001524587"/>
    </source>
</evidence>
<reference evidence="1 2" key="1">
    <citation type="submission" date="2022-06" db="EMBL/GenBank/DDBJ databases">
        <title>Endosaccharibacter gen. nov., sp. nov., endophytic bacteria isolated from sugarcane.</title>
        <authorList>
            <person name="Pitiwittayakul N."/>
            <person name="Yukphan P."/>
            <person name="Charoenyingcharoen P."/>
            <person name="Tanasupawat S."/>
        </authorList>
    </citation>
    <scope>NUCLEOTIDE SEQUENCE [LARGE SCALE GENOMIC DNA]</scope>
    <source>
        <strain evidence="1 2">KSS8</strain>
    </source>
</reference>
<comment type="caution">
    <text evidence="1">The sequence shown here is derived from an EMBL/GenBank/DDBJ whole genome shotgun (WGS) entry which is preliminary data.</text>
</comment>
<protein>
    <submittedName>
        <fullName evidence="1">Uncharacterized protein</fullName>
    </submittedName>
</protein>
<proteinExistence type="predicted"/>
<accession>A0ABT1WC31</accession>
<dbReference type="Proteomes" id="UP001524587">
    <property type="component" value="Unassembled WGS sequence"/>
</dbReference>
<name>A0ABT1WC31_9PROT</name>
<organism evidence="1 2">
    <name type="scientific">Endosaccharibacter trunci</name>
    <dbReference type="NCBI Taxonomy" id="2812733"/>
    <lineage>
        <taxon>Bacteria</taxon>
        <taxon>Pseudomonadati</taxon>
        <taxon>Pseudomonadota</taxon>
        <taxon>Alphaproteobacteria</taxon>
        <taxon>Acetobacterales</taxon>
        <taxon>Acetobacteraceae</taxon>
        <taxon>Endosaccharibacter</taxon>
    </lineage>
</organism>
<keyword evidence="2" id="KW-1185">Reference proteome</keyword>
<dbReference type="EMBL" id="JAMSKV010000017">
    <property type="protein sequence ID" value="MCQ8279827.1"/>
    <property type="molecule type" value="Genomic_DNA"/>
</dbReference>
<dbReference type="RefSeq" id="WP_422865316.1">
    <property type="nucleotide sequence ID" value="NZ_JAMSKV010000017.1"/>
</dbReference>